<dbReference type="Proteomes" id="UP000216991">
    <property type="component" value="Unassembled WGS sequence"/>
</dbReference>
<comment type="caution">
    <text evidence="8">The sequence shown here is derived from an EMBL/GenBank/DDBJ whole genome shotgun (WGS) entry which is preliminary data.</text>
</comment>
<dbReference type="GO" id="GO:0008170">
    <property type="term" value="F:N-methyltransferase activity"/>
    <property type="evidence" value="ECO:0007669"/>
    <property type="project" value="InterPro"/>
</dbReference>
<comment type="similarity">
    <text evidence="1">Belongs to the N(4)/N(6)-methyltransferase family.</text>
</comment>
<dbReference type="PROSITE" id="PS00092">
    <property type="entry name" value="N6_MTASE"/>
    <property type="match status" value="1"/>
</dbReference>
<keyword evidence="3 8" id="KW-0489">Methyltransferase</keyword>
<evidence type="ECO:0000256" key="6">
    <source>
        <dbReference type="ARBA" id="ARBA00047942"/>
    </source>
</evidence>
<reference evidence="8 9" key="1">
    <citation type="submission" date="2017-07" db="EMBL/GenBank/DDBJ databases">
        <title>Sandarakinorhabdus cyanobacteriorum sp. nov., a novel bacterium isolated from cyanobacterial aggregates in a eutrophic lake.</title>
        <authorList>
            <person name="Cai H."/>
        </authorList>
    </citation>
    <scope>NUCLEOTIDE SEQUENCE [LARGE SCALE GENOMIC DNA]</scope>
    <source>
        <strain evidence="8 9">TH057</strain>
    </source>
</reference>
<evidence type="ECO:0000256" key="5">
    <source>
        <dbReference type="ARBA" id="ARBA00022691"/>
    </source>
</evidence>
<dbReference type="OrthoDB" id="9816043at2"/>
<dbReference type="InterPro" id="IPR002052">
    <property type="entry name" value="DNA_methylase_N6_adenine_CS"/>
</dbReference>
<evidence type="ECO:0000256" key="4">
    <source>
        <dbReference type="ARBA" id="ARBA00022679"/>
    </source>
</evidence>
<dbReference type="AlphaFoldDB" id="A0A255Y3S0"/>
<evidence type="ECO:0000256" key="2">
    <source>
        <dbReference type="ARBA" id="ARBA00011900"/>
    </source>
</evidence>
<dbReference type="PIRSF" id="PIRSF015855">
    <property type="entry name" value="TypeIII_Mtase_mKpnI"/>
    <property type="match status" value="1"/>
</dbReference>
<dbReference type="EC" id="2.1.1.72" evidence="2"/>
<evidence type="ECO:0000313" key="8">
    <source>
        <dbReference type="EMBL" id="OYQ23907.1"/>
    </source>
</evidence>
<dbReference type="InterPro" id="IPR029063">
    <property type="entry name" value="SAM-dependent_MTases_sf"/>
</dbReference>
<dbReference type="GO" id="GO:0009007">
    <property type="term" value="F:site-specific DNA-methyltransferase (adenine-specific) activity"/>
    <property type="evidence" value="ECO:0007669"/>
    <property type="project" value="UniProtKB-EC"/>
</dbReference>
<dbReference type="GO" id="GO:0003677">
    <property type="term" value="F:DNA binding"/>
    <property type="evidence" value="ECO:0007669"/>
    <property type="project" value="InterPro"/>
</dbReference>
<dbReference type="InterPro" id="IPR002295">
    <property type="entry name" value="N4/N6-MTase_EcoPI_Mod-like"/>
</dbReference>
<dbReference type="SUPFAM" id="SSF53335">
    <property type="entry name" value="S-adenosyl-L-methionine-dependent methyltransferases"/>
    <property type="match status" value="1"/>
</dbReference>
<dbReference type="InterPro" id="IPR002941">
    <property type="entry name" value="DNA_methylase_N4/N6"/>
</dbReference>
<dbReference type="Gene3D" id="3.40.50.150">
    <property type="entry name" value="Vaccinia Virus protein VP39"/>
    <property type="match status" value="1"/>
</dbReference>
<evidence type="ECO:0000313" key="9">
    <source>
        <dbReference type="Proteomes" id="UP000216991"/>
    </source>
</evidence>
<dbReference type="EMBL" id="NOXT01000127">
    <property type="protein sequence ID" value="OYQ23907.1"/>
    <property type="molecule type" value="Genomic_DNA"/>
</dbReference>
<dbReference type="Pfam" id="PF01555">
    <property type="entry name" value="N6_N4_Mtase"/>
    <property type="match status" value="1"/>
</dbReference>
<keyword evidence="5" id="KW-0949">S-adenosyl-L-methionine</keyword>
<dbReference type="GO" id="GO:0032259">
    <property type="term" value="P:methylation"/>
    <property type="evidence" value="ECO:0007669"/>
    <property type="project" value="UniProtKB-KW"/>
</dbReference>
<name>A0A255Y3S0_9SPHN</name>
<evidence type="ECO:0000256" key="3">
    <source>
        <dbReference type="ARBA" id="ARBA00022603"/>
    </source>
</evidence>
<evidence type="ECO:0000259" key="7">
    <source>
        <dbReference type="Pfam" id="PF01555"/>
    </source>
</evidence>
<sequence length="672" mass="74588">MTLPPATDDAAGSGDVAAENLARLKALFPQIVRDGRIDVEILRQLVGEAVETGEERYGLNWKGKAAARAHALTPSQGTLRPAKADSVDWDSTQNIMIEGDNLEVLKLLRRSYAGKVKLIYIDPPYNTGNDFVYPDDYSYSLRNYQQLTGQFSADGVALTTNKESSGRFHTDWLNMMYPRLMLVRELLRDDGIISIFIDDTELANLYKLMAEIFGEENFVGCLVFERNRKNDAKYFSIGHDYAVICFKSEIELKKLDTRFRGLKSGVEELKAFFDRLVGEYGDDWEAIRGELLAFYETIPAEDPREPLTRFRKVDAKGPFRDDGNINWPGGGGPTYEVLHPETRRPVKLPTSGWRYPTPERFWEEVDKGRIVFGPDETTVPRVRTNIFENKDQVMGSVFFSYAQSSTNELTNLFEGRRVFDNPKSISDAKSFISYVTEPDDIVLDCFAGSGTTGHAVLAQNAVDGGNRRYILVQIPEPLDSSKSEQKVAVEFCDSIGKPRNIAELTKERLRRAGSKLKAEHPGKDFDAGFRVYKLATSNLRPWQPDGDDLAGSLLDAVDNVLAGRSEDDLLVELMLKTGIDLAMPSEARTIAGQTVHSFGGGALMVCLGTIADAKAEELALGIAAWRAELAPAGQTAFWFKDSGFASAAAKANVAAILRQRINDKLISRIAAL</sequence>
<dbReference type="PRINTS" id="PR00506">
    <property type="entry name" value="D21N6MTFRASE"/>
</dbReference>
<evidence type="ECO:0000256" key="1">
    <source>
        <dbReference type="ARBA" id="ARBA00006594"/>
    </source>
</evidence>
<accession>A0A255Y3S0</accession>
<organism evidence="8 9">
    <name type="scientific">Sandarakinorhabdus cyanobacteriorum</name>
    <dbReference type="NCBI Taxonomy" id="1981098"/>
    <lineage>
        <taxon>Bacteria</taxon>
        <taxon>Pseudomonadati</taxon>
        <taxon>Pseudomonadota</taxon>
        <taxon>Alphaproteobacteria</taxon>
        <taxon>Sphingomonadales</taxon>
        <taxon>Sphingosinicellaceae</taxon>
        <taxon>Sandarakinorhabdus</taxon>
    </lineage>
</organism>
<proteinExistence type="inferred from homology"/>
<comment type="catalytic activity">
    <reaction evidence="6">
        <text>a 2'-deoxyadenosine in DNA + S-adenosyl-L-methionine = an N(6)-methyl-2'-deoxyadenosine in DNA + S-adenosyl-L-homocysteine + H(+)</text>
        <dbReference type="Rhea" id="RHEA:15197"/>
        <dbReference type="Rhea" id="RHEA-COMP:12418"/>
        <dbReference type="Rhea" id="RHEA-COMP:12419"/>
        <dbReference type="ChEBI" id="CHEBI:15378"/>
        <dbReference type="ChEBI" id="CHEBI:57856"/>
        <dbReference type="ChEBI" id="CHEBI:59789"/>
        <dbReference type="ChEBI" id="CHEBI:90615"/>
        <dbReference type="ChEBI" id="CHEBI:90616"/>
        <dbReference type="EC" id="2.1.1.72"/>
    </reaction>
</comment>
<protein>
    <recommendedName>
        <fullName evidence="2">site-specific DNA-methyltransferase (adenine-specific)</fullName>
        <ecNumber evidence="2">2.1.1.72</ecNumber>
    </recommendedName>
</protein>
<keyword evidence="9" id="KW-1185">Reference proteome</keyword>
<gene>
    <name evidence="8" type="ORF">CHU93_16715</name>
</gene>
<keyword evidence="4 8" id="KW-0808">Transferase</keyword>
<feature type="domain" description="DNA methylase N-4/N-6" evidence="7">
    <location>
        <begin position="116"/>
        <end position="460"/>
    </location>
</feature>